<dbReference type="Proteomes" id="UP000284120">
    <property type="component" value="Unassembled WGS sequence"/>
</dbReference>
<reference evidence="2 3" key="1">
    <citation type="submission" date="2018-06" db="EMBL/GenBank/DDBJ databases">
        <title>Pedobacter endophyticus sp. nov., an endophytic bacterium isolated from a leaf of Triticum aestivum.</title>
        <authorList>
            <person name="Zhang L."/>
        </authorList>
    </citation>
    <scope>NUCLEOTIDE SEQUENCE [LARGE SCALE GENOMIC DNA]</scope>
    <source>
        <strain evidence="2 3">CM134L-2</strain>
    </source>
</reference>
<dbReference type="AlphaFoldDB" id="A0A3S3SUI0"/>
<protein>
    <submittedName>
        <fullName evidence="2">Uncharacterized protein</fullName>
    </submittedName>
</protein>
<gene>
    <name evidence="2" type="ORF">DPV69_11950</name>
</gene>
<name>A0A3S3SUI0_9SPHI</name>
<dbReference type="EMBL" id="SAYW01000003">
    <property type="protein sequence ID" value="RWU07687.1"/>
    <property type="molecule type" value="Genomic_DNA"/>
</dbReference>
<accession>A0A3S3SUI0</accession>
<keyword evidence="1" id="KW-1133">Transmembrane helix</keyword>
<keyword evidence="1" id="KW-0812">Transmembrane</keyword>
<sequence>MLATLENQDYEELANEVQKIADTKSEDSLYAVLGNALYNSGLEVAPYDYPEAVMAITSIKSKHKVDFIKTIDFVGNAVPMAEIDAKEQGKGFFQRIKKEICTNEKIRDFFTGKSALADHLKIIIPIILGLISSSLALGPIGLAIVVTILALILKVGYQTYCDI</sequence>
<organism evidence="2 3">
    <name type="scientific">Pedobacter chitinilyticus</name>
    <dbReference type="NCBI Taxonomy" id="2233776"/>
    <lineage>
        <taxon>Bacteria</taxon>
        <taxon>Pseudomonadati</taxon>
        <taxon>Bacteroidota</taxon>
        <taxon>Sphingobacteriia</taxon>
        <taxon>Sphingobacteriales</taxon>
        <taxon>Sphingobacteriaceae</taxon>
        <taxon>Pedobacter</taxon>
    </lineage>
</organism>
<evidence type="ECO:0000313" key="3">
    <source>
        <dbReference type="Proteomes" id="UP000284120"/>
    </source>
</evidence>
<feature type="transmembrane region" description="Helical" evidence="1">
    <location>
        <begin position="122"/>
        <end position="153"/>
    </location>
</feature>
<comment type="caution">
    <text evidence="2">The sequence shown here is derived from an EMBL/GenBank/DDBJ whole genome shotgun (WGS) entry which is preliminary data.</text>
</comment>
<evidence type="ECO:0000256" key="1">
    <source>
        <dbReference type="SAM" id="Phobius"/>
    </source>
</evidence>
<proteinExistence type="predicted"/>
<dbReference type="RefSeq" id="WP_113647596.1">
    <property type="nucleotide sequence ID" value="NZ_QMHN01000003.1"/>
</dbReference>
<keyword evidence="1" id="KW-0472">Membrane</keyword>
<evidence type="ECO:0000313" key="2">
    <source>
        <dbReference type="EMBL" id="RWU07687.1"/>
    </source>
</evidence>
<keyword evidence="3" id="KW-1185">Reference proteome</keyword>